<feature type="compositionally biased region" description="Polar residues" evidence="1">
    <location>
        <begin position="866"/>
        <end position="876"/>
    </location>
</feature>
<feature type="region of interest" description="Disordered" evidence="1">
    <location>
        <begin position="679"/>
        <end position="703"/>
    </location>
</feature>
<feature type="region of interest" description="Disordered" evidence="1">
    <location>
        <begin position="816"/>
        <end position="835"/>
    </location>
</feature>
<sequence>MINIVHKTIWEQYIKRPLDRSVTFPVKDVNGGTGRLIGLVGEVPIDCGRARTIAQLWVSDSIDFPLLLGRPWTSSNSVDIIERDGTYLIFNYPEHNVQLELKVSTDSDDNTNISQTMGLTTDNGLSENRERAGPERHRWREKPPQDAPHVLATRLPVMEECDTRSYLSATPPPRRPTTNTDDLLDDIAAPSNSQLARAQSRGDSTDLDYDECQRVQAYIDAAIRPGQGTPHAHSDSPDLAAVTDHQQFLLSLGDPYRARLFTRPLRGGEWTPLEDSIAHLPTGMRRLLGTYGSFEVTLTTSDNRRTRVLVTLAHPRTAPEHTPSPDLARLHQEPTDIDHRHDLDLPPEASSGRIDSRERLQTPSPSDNNDPLHCSSSPLDLHHAHRGRIVELDDAGEYTGSTQTLSDSNTSRHPARPLLPSTIAGRPPPAVTSILEPTIPTTTSDTSELPPVEADHERYPDSRTEETPATPRSRLCERGRSSPVRTIAESSRTSVIYDVSLKIQSLGTCRAKIRSRSQRDRWVETPNLVRSTQDPGRLIEHLNAAALFREEVHPPDGSNAVLYIIVAPSPYANEHDDSSADGSGTNTPDRLQDVPPEDPRRWPPSFRRSDQMPHSPCERDTGLPPDEPSEDIRSTKGMTTRYTRYPISCSLQANPSGVPFLQPVRYRSAEIGSRPFATRLNGDEASTSRNLAHHPDNTADDSQWQDTLFDSRTRALRRTIGEFAPCQQNQSARGKAYPGAIQAGFDSQRGRTAPLDGKTVEPSLVRLAMQSYGLLRQPIRLTHGTIGPGSRDEHKSLGACLDTQVTRNTRLPFASLSNCTPHSNPPPMSHAQSKVPTTTLALDAYPSPPQETTSPLDSSPSTTLSQRPTPGSNATVNRPLDIGLKDNMMYTTRTPLSDAELTEILRFGREEGGWTRLPDPISPSPAKIYAPQPRPATNPDTSSNTLHAGSIQFPSTPHPLTGRVLDDEDYRPIITEAEGISEDVDFPGYYRAAGCLIPLGDPLFSENRFKAPI</sequence>
<dbReference type="HOGENOM" id="CLU_297490_0_0_1"/>
<dbReference type="GeneID" id="18880386"/>
<dbReference type="AlphaFoldDB" id="R7S0L5"/>
<feature type="compositionally biased region" description="Polar residues" evidence="1">
    <location>
        <begin position="938"/>
        <end position="955"/>
    </location>
</feature>
<feature type="compositionally biased region" description="Low complexity" evidence="1">
    <location>
        <begin position="852"/>
        <end position="865"/>
    </location>
</feature>
<feature type="region of interest" description="Disordered" evidence="1">
    <location>
        <begin position="338"/>
        <end position="380"/>
    </location>
</feature>
<feature type="region of interest" description="Disordered" evidence="1">
    <location>
        <begin position="841"/>
        <end position="880"/>
    </location>
</feature>
<dbReference type="CDD" id="cd00303">
    <property type="entry name" value="retropepsin_like"/>
    <property type="match status" value="1"/>
</dbReference>
<feature type="compositionally biased region" description="Basic and acidic residues" evidence="1">
    <location>
        <begin position="597"/>
        <end position="621"/>
    </location>
</feature>
<protein>
    <submittedName>
        <fullName evidence="2">Uncharacterized protein</fullName>
    </submittedName>
</protein>
<proteinExistence type="predicted"/>
<feature type="compositionally biased region" description="Polar residues" evidence="1">
    <location>
        <begin position="361"/>
        <end position="378"/>
    </location>
</feature>
<keyword evidence="3" id="KW-1185">Reference proteome</keyword>
<feature type="region of interest" description="Disordered" evidence="1">
    <location>
        <begin position="573"/>
        <end position="638"/>
    </location>
</feature>
<feature type="non-terminal residue" evidence="2">
    <location>
        <position position="1013"/>
    </location>
</feature>
<feature type="compositionally biased region" description="Polar residues" evidence="1">
    <location>
        <begin position="110"/>
        <end position="126"/>
    </location>
</feature>
<dbReference type="EMBL" id="JH687624">
    <property type="protein sequence ID" value="EIN03342.1"/>
    <property type="molecule type" value="Genomic_DNA"/>
</dbReference>
<feature type="region of interest" description="Disordered" evidence="1">
    <location>
        <begin position="399"/>
        <end position="487"/>
    </location>
</feature>
<feature type="compositionally biased region" description="Polar residues" evidence="1">
    <location>
        <begin position="580"/>
        <end position="589"/>
    </location>
</feature>
<feature type="compositionally biased region" description="Basic and acidic residues" evidence="1">
    <location>
        <begin position="127"/>
        <end position="144"/>
    </location>
</feature>
<evidence type="ECO:0000256" key="1">
    <source>
        <dbReference type="SAM" id="MobiDB-lite"/>
    </source>
</evidence>
<dbReference type="Proteomes" id="UP000054196">
    <property type="component" value="Unassembled WGS sequence"/>
</dbReference>
<dbReference type="OrthoDB" id="5535068at2759"/>
<feature type="region of interest" description="Disordered" evidence="1">
    <location>
        <begin position="164"/>
        <end position="185"/>
    </location>
</feature>
<feature type="region of interest" description="Disordered" evidence="1">
    <location>
        <begin position="932"/>
        <end position="964"/>
    </location>
</feature>
<accession>R7S0L5</accession>
<gene>
    <name evidence="2" type="ORF">PUNSTDRAFT_139642</name>
</gene>
<evidence type="ECO:0000313" key="3">
    <source>
        <dbReference type="Proteomes" id="UP000054196"/>
    </source>
</evidence>
<dbReference type="RefSeq" id="XP_007389429.1">
    <property type="nucleotide sequence ID" value="XM_007389367.1"/>
</dbReference>
<organism evidence="2 3">
    <name type="scientific">Punctularia strigosozonata (strain HHB-11173)</name>
    <name type="common">White-rot fungus</name>
    <dbReference type="NCBI Taxonomy" id="741275"/>
    <lineage>
        <taxon>Eukaryota</taxon>
        <taxon>Fungi</taxon>
        <taxon>Dikarya</taxon>
        <taxon>Basidiomycota</taxon>
        <taxon>Agaricomycotina</taxon>
        <taxon>Agaricomycetes</taxon>
        <taxon>Corticiales</taxon>
        <taxon>Punctulariaceae</taxon>
        <taxon>Punctularia</taxon>
    </lineage>
</organism>
<feature type="compositionally biased region" description="Polar residues" evidence="1">
    <location>
        <begin position="399"/>
        <end position="412"/>
    </location>
</feature>
<evidence type="ECO:0000313" key="2">
    <source>
        <dbReference type="EMBL" id="EIN03342.1"/>
    </source>
</evidence>
<name>R7S0L5_PUNST</name>
<reference evidence="3" key="1">
    <citation type="journal article" date="2012" name="Science">
        <title>The Paleozoic origin of enzymatic lignin decomposition reconstructed from 31 fungal genomes.</title>
        <authorList>
            <person name="Floudas D."/>
            <person name="Binder M."/>
            <person name="Riley R."/>
            <person name="Barry K."/>
            <person name="Blanchette R.A."/>
            <person name="Henrissat B."/>
            <person name="Martinez A.T."/>
            <person name="Otillar R."/>
            <person name="Spatafora J.W."/>
            <person name="Yadav J.S."/>
            <person name="Aerts A."/>
            <person name="Benoit I."/>
            <person name="Boyd A."/>
            <person name="Carlson A."/>
            <person name="Copeland A."/>
            <person name="Coutinho P.M."/>
            <person name="de Vries R.P."/>
            <person name="Ferreira P."/>
            <person name="Findley K."/>
            <person name="Foster B."/>
            <person name="Gaskell J."/>
            <person name="Glotzer D."/>
            <person name="Gorecki P."/>
            <person name="Heitman J."/>
            <person name="Hesse C."/>
            <person name="Hori C."/>
            <person name="Igarashi K."/>
            <person name="Jurgens J.A."/>
            <person name="Kallen N."/>
            <person name="Kersten P."/>
            <person name="Kohler A."/>
            <person name="Kuees U."/>
            <person name="Kumar T.K.A."/>
            <person name="Kuo A."/>
            <person name="LaButti K."/>
            <person name="Larrondo L.F."/>
            <person name="Lindquist E."/>
            <person name="Ling A."/>
            <person name="Lombard V."/>
            <person name="Lucas S."/>
            <person name="Lundell T."/>
            <person name="Martin R."/>
            <person name="McLaughlin D.J."/>
            <person name="Morgenstern I."/>
            <person name="Morin E."/>
            <person name="Murat C."/>
            <person name="Nagy L.G."/>
            <person name="Nolan M."/>
            <person name="Ohm R.A."/>
            <person name="Patyshakuliyeva A."/>
            <person name="Rokas A."/>
            <person name="Ruiz-Duenas F.J."/>
            <person name="Sabat G."/>
            <person name="Salamov A."/>
            <person name="Samejima M."/>
            <person name="Schmutz J."/>
            <person name="Slot J.C."/>
            <person name="St John F."/>
            <person name="Stenlid J."/>
            <person name="Sun H."/>
            <person name="Sun S."/>
            <person name="Syed K."/>
            <person name="Tsang A."/>
            <person name="Wiebenga A."/>
            <person name="Young D."/>
            <person name="Pisabarro A."/>
            <person name="Eastwood D.C."/>
            <person name="Martin F."/>
            <person name="Cullen D."/>
            <person name="Grigoriev I.V."/>
            <person name="Hibbett D.S."/>
        </authorList>
    </citation>
    <scope>NUCLEOTIDE SEQUENCE [LARGE SCALE GENOMIC DNA]</scope>
    <source>
        <strain evidence="3">HHB-11173 SS5</strain>
    </source>
</reference>
<feature type="region of interest" description="Disordered" evidence="1">
    <location>
        <begin position="108"/>
        <end position="147"/>
    </location>
</feature>
<dbReference type="KEGG" id="psq:PUNSTDRAFT_139642"/>
<feature type="compositionally biased region" description="Basic and acidic residues" evidence="1">
    <location>
        <begin position="453"/>
        <end position="466"/>
    </location>
</feature>